<dbReference type="SUPFAM" id="SSF52266">
    <property type="entry name" value="SGNH hydrolase"/>
    <property type="match status" value="1"/>
</dbReference>
<keyword evidence="1" id="KW-0732">Signal</keyword>
<proteinExistence type="predicted"/>
<dbReference type="Proteomes" id="UP001227101">
    <property type="component" value="Chromosome"/>
</dbReference>
<dbReference type="RefSeq" id="WP_285450596.1">
    <property type="nucleotide sequence ID" value="NZ_CP127173.1"/>
</dbReference>
<dbReference type="PANTHER" id="PTHR37981">
    <property type="entry name" value="LIPASE 2"/>
    <property type="match status" value="1"/>
</dbReference>
<dbReference type="InterPro" id="IPR036514">
    <property type="entry name" value="SGNH_hydro_sf"/>
</dbReference>
<sequence>MRTLSRPPGRRTTAALLALGLASAALLAPARTATASASAATPEPAGSAVPTAQRAEVLGAGWRDTADKAVVTSGDATGLHVLAADSADGYAWRTIATLSEPGIETDQWIGNTCVTGSGQRAVVVYAPRHFTNRDYLAERGGFVAVVDLTSGAVTKLPITTSLAYFNPGCGTGESAVLTQGGGDSLQKTRLHVLDAATAKLGTPIVVEGQVTSPVPTGRGIVAAAGNAVVSVAPSGRTTVLAEAAGVPYRMAADRDGGVVFLQSGDDRQAQARRLVFDAAGVATTTTLATGEVTSLGISAAARGAVVLTGTGTRAQSGALPGGVRVNSVARTARMSLTGAIAVTAVSPADRRDPKLTPSDRAAELPVDITATALATGKEFTLTALPTAMGGAGAELSPALSSAVAAGDPADPADAGLRTCAVPRNDPRDQAMQPKPRQVEWAVDQLVTDSLHVSRPANWKNLGMPAYSVDSAGQTDLSGGGHIPAQVLLGISLAESNMSQAAWFAVPGVTSNPLIGNYYGVEDRSGDVSQWLIDFAHADCGYGVMQITDGMKLNGQTTDDQRAMALDFVRNVLQGQRILAGKWNALHDDGVLLNGGNPAFLENWFLALWAYNSGYYPKSQASANDGAWGVGWFNNPINPRYDRGRAPFMKNPDDGRHPGDWPYPEKVLGYAGYPVQLIESPDVMVPAFRPAGWNRDDYRDSVKPPVGQFCGGMNECNPANAGTGVDPCLRADFRCWFHVSTAWKPGCTPDCGMQFIRFDPGYAYQDDGTAYPPNCGFTGLPDNARIIDDVAAAVPSVRPGCSMAYPEAGGFRFDFAGDGLGTYRGKIDVHQIGTGFRGHFWMSNTYGGSIMRASGTWSWRDPVGGWGRVLVHLPLVGARTQQARYEIDLNGDGVFDKTRYLNQEIQHNGWVSLGVYNLTGAPKLRLSNITHDGKGTERIAWDAAAVQPLPRKPQHIVAALGDSYASGEGAGGYFAESDSNHGTHRWNACRRSAGAWPRKLVLPGTGQSLGGLSDGFHPNFELGFVACSGAKTWNVTGSDGGTPVHPWSWDDPERHDTGEGQFHEIAQIDSGVLDENTTLVTLSLGGNDDNAFVNAVTECSGLGSCADDDTYLPRYKDIIDRTKTKLASTVSLIHAKAPNAKIVLMSYPELFSRTVKCAGSGYVGMPEVAALAELAGYTAAKQKEVADAARAAGAPVYAAGTIGDFVGHGGCDSVEWLHKIRIGANGEGDFHTGDKSSPFCFGFSEVACLSRESFHPNGDGTTGYATVLRRKLDEIGYP</sequence>
<gene>
    <name evidence="2" type="ORF">QP939_34975</name>
</gene>
<feature type="chain" id="PRO_5047391777" evidence="1">
    <location>
        <begin position="28"/>
        <end position="1277"/>
    </location>
</feature>
<reference evidence="2 3" key="1">
    <citation type="submission" date="2023-06" db="EMBL/GenBank/DDBJ databases">
        <authorList>
            <person name="Oyuntsetseg B."/>
            <person name="Kim S.B."/>
        </authorList>
    </citation>
    <scope>NUCLEOTIDE SEQUENCE [LARGE SCALE GENOMIC DNA]</scope>
    <source>
        <strain evidence="2 3">2-2</strain>
    </source>
</reference>
<name>A0ABY8XEL6_9PSEU</name>
<keyword evidence="3" id="KW-1185">Reference proteome</keyword>
<dbReference type="SUPFAM" id="SSF53955">
    <property type="entry name" value="Lysozyme-like"/>
    <property type="match status" value="1"/>
</dbReference>
<organism evidence="2 3">
    <name type="scientific">Amycolatopsis nalaikhensis</name>
    <dbReference type="NCBI Taxonomy" id="715472"/>
    <lineage>
        <taxon>Bacteria</taxon>
        <taxon>Bacillati</taxon>
        <taxon>Actinomycetota</taxon>
        <taxon>Actinomycetes</taxon>
        <taxon>Pseudonocardiales</taxon>
        <taxon>Pseudonocardiaceae</taxon>
        <taxon>Amycolatopsis</taxon>
    </lineage>
</organism>
<dbReference type="SUPFAM" id="SSF101898">
    <property type="entry name" value="NHL repeat"/>
    <property type="match status" value="1"/>
</dbReference>
<dbReference type="InterPro" id="IPR037460">
    <property type="entry name" value="SEST-like"/>
</dbReference>
<dbReference type="Gene3D" id="3.40.50.1110">
    <property type="entry name" value="SGNH hydrolase"/>
    <property type="match status" value="1"/>
</dbReference>
<protein>
    <submittedName>
        <fullName evidence="2">GDSL-type esterase/lipase family protein</fullName>
    </submittedName>
</protein>
<dbReference type="EMBL" id="CP127173">
    <property type="protein sequence ID" value="WIV54047.1"/>
    <property type="molecule type" value="Genomic_DNA"/>
</dbReference>
<evidence type="ECO:0000313" key="2">
    <source>
        <dbReference type="EMBL" id="WIV54047.1"/>
    </source>
</evidence>
<dbReference type="PANTHER" id="PTHR37981:SF1">
    <property type="entry name" value="SGNH HYDROLASE-TYPE ESTERASE DOMAIN-CONTAINING PROTEIN"/>
    <property type="match status" value="1"/>
</dbReference>
<dbReference type="InterPro" id="IPR023346">
    <property type="entry name" value="Lysozyme-like_dom_sf"/>
</dbReference>
<evidence type="ECO:0000256" key="1">
    <source>
        <dbReference type="SAM" id="SignalP"/>
    </source>
</evidence>
<accession>A0ABY8XEL6</accession>
<evidence type="ECO:0000313" key="3">
    <source>
        <dbReference type="Proteomes" id="UP001227101"/>
    </source>
</evidence>
<feature type="signal peptide" evidence="1">
    <location>
        <begin position="1"/>
        <end position="27"/>
    </location>
</feature>